<dbReference type="SMART" id="SM00857">
    <property type="entry name" value="Resolvase"/>
    <property type="match status" value="1"/>
</dbReference>
<dbReference type="eggNOG" id="COG1961">
    <property type="taxonomic scope" value="Bacteria"/>
</dbReference>
<dbReference type="GO" id="GO:0003677">
    <property type="term" value="F:DNA binding"/>
    <property type="evidence" value="ECO:0007669"/>
    <property type="project" value="UniProtKB-KW"/>
</dbReference>
<organism evidence="6 7">
    <name type="scientific">Ktedonobacter racemifer DSM 44963</name>
    <dbReference type="NCBI Taxonomy" id="485913"/>
    <lineage>
        <taxon>Bacteria</taxon>
        <taxon>Bacillati</taxon>
        <taxon>Chloroflexota</taxon>
        <taxon>Ktedonobacteria</taxon>
        <taxon>Ktedonobacterales</taxon>
        <taxon>Ktedonobacteraceae</taxon>
        <taxon>Ktedonobacter</taxon>
    </lineage>
</organism>
<reference evidence="6 7" key="1">
    <citation type="journal article" date="2011" name="Stand. Genomic Sci.">
        <title>Non-contiguous finished genome sequence and contextual data of the filamentous soil bacterium Ktedonobacter racemifer type strain (SOSP1-21).</title>
        <authorList>
            <person name="Chang Y.J."/>
            <person name="Land M."/>
            <person name="Hauser L."/>
            <person name="Chertkov O."/>
            <person name="Del Rio T.G."/>
            <person name="Nolan M."/>
            <person name="Copeland A."/>
            <person name="Tice H."/>
            <person name="Cheng J.F."/>
            <person name="Lucas S."/>
            <person name="Han C."/>
            <person name="Goodwin L."/>
            <person name="Pitluck S."/>
            <person name="Ivanova N."/>
            <person name="Ovchinikova G."/>
            <person name="Pati A."/>
            <person name="Chen A."/>
            <person name="Palaniappan K."/>
            <person name="Mavromatis K."/>
            <person name="Liolios K."/>
            <person name="Brettin T."/>
            <person name="Fiebig A."/>
            <person name="Rohde M."/>
            <person name="Abt B."/>
            <person name="Goker M."/>
            <person name="Detter J.C."/>
            <person name="Woyke T."/>
            <person name="Bristow J."/>
            <person name="Eisen J.A."/>
            <person name="Markowitz V."/>
            <person name="Hugenholtz P."/>
            <person name="Kyrpides N.C."/>
            <person name="Klenk H.P."/>
            <person name="Lapidus A."/>
        </authorList>
    </citation>
    <scope>NUCLEOTIDE SEQUENCE [LARGE SCALE GENOMIC DNA]</scope>
    <source>
        <strain evidence="7">DSM 44963</strain>
    </source>
</reference>
<dbReference type="STRING" id="485913.Krac_4893"/>
<dbReference type="GO" id="GO:0000150">
    <property type="term" value="F:DNA strand exchange activity"/>
    <property type="evidence" value="ECO:0007669"/>
    <property type="project" value="InterPro"/>
</dbReference>
<dbReference type="InterPro" id="IPR036162">
    <property type="entry name" value="Resolvase-like_N_sf"/>
</dbReference>
<evidence type="ECO:0000256" key="2">
    <source>
        <dbReference type="ARBA" id="ARBA00023125"/>
    </source>
</evidence>
<comment type="caution">
    <text evidence="6">The sequence shown here is derived from an EMBL/GenBank/DDBJ whole genome shotgun (WGS) entry which is preliminary data.</text>
</comment>
<dbReference type="Gene3D" id="3.40.50.1390">
    <property type="entry name" value="Resolvase, N-terminal catalytic domain"/>
    <property type="match status" value="1"/>
</dbReference>
<evidence type="ECO:0000313" key="7">
    <source>
        <dbReference type="Proteomes" id="UP000004508"/>
    </source>
</evidence>
<name>D6TTY9_KTERA</name>
<dbReference type="PROSITE" id="PS51736">
    <property type="entry name" value="RECOMBINASES_3"/>
    <property type="match status" value="1"/>
</dbReference>
<dbReference type="CDD" id="cd03768">
    <property type="entry name" value="SR_ResInv"/>
    <property type="match status" value="1"/>
</dbReference>
<evidence type="ECO:0000259" key="5">
    <source>
        <dbReference type="PROSITE" id="PS51736"/>
    </source>
</evidence>
<gene>
    <name evidence="6" type="ORF">Krac_4893</name>
</gene>
<evidence type="ECO:0000256" key="1">
    <source>
        <dbReference type="ARBA" id="ARBA00022908"/>
    </source>
</evidence>
<feature type="active site" description="O-(5'-phospho-DNA)-serine intermediate" evidence="4">
    <location>
        <position position="9"/>
    </location>
</feature>
<keyword evidence="2" id="KW-0238">DNA-binding</keyword>
<protein>
    <submittedName>
        <fullName evidence="6">Resolvase domain protein</fullName>
    </submittedName>
</protein>
<keyword evidence="7" id="KW-1185">Reference proteome</keyword>
<evidence type="ECO:0000256" key="3">
    <source>
        <dbReference type="ARBA" id="ARBA00023172"/>
    </source>
</evidence>
<keyword evidence="1" id="KW-0229">DNA integration</keyword>
<sequence>MKIGYIRVSKQEQNEALQRDALKEAGCEKYFHDTMTGSTFEREGLEEALAFVRPGDTFMVWKLDRLGRSLQGSGE</sequence>
<evidence type="ECO:0000313" key="6">
    <source>
        <dbReference type="EMBL" id="EFH83890.1"/>
    </source>
</evidence>
<accession>D6TTY9</accession>
<dbReference type="GO" id="GO:0015074">
    <property type="term" value="P:DNA integration"/>
    <property type="evidence" value="ECO:0007669"/>
    <property type="project" value="UniProtKB-KW"/>
</dbReference>
<dbReference type="InParanoid" id="D6TTY9"/>
<keyword evidence="3" id="KW-0233">DNA recombination</keyword>
<dbReference type="AlphaFoldDB" id="D6TTY9"/>
<evidence type="ECO:0000256" key="4">
    <source>
        <dbReference type="PIRSR" id="PIRSR606118-50"/>
    </source>
</evidence>
<dbReference type="InterPro" id="IPR006119">
    <property type="entry name" value="Resolv_N"/>
</dbReference>
<dbReference type="Pfam" id="PF00239">
    <property type="entry name" value="Resolvase"/>
    <property type="match status" value="1"/>
</dbReference>
<dbReference type="OrthoDB" id="9797501at2"/>
<dbReference type="Proteomes" id="UP000004508">
    <property type="component" value="Unassembled WGS sequence"/>
</dbReference>
<proteinExistence type="predicted"/>
<dbReference type="PROSITE" id="PS00398">
    <property type="entry name" value="RECOMBINASES_2"/>
    <property type="match status" value="1"/>
</dbReference>
<dbReference type="SUPFAM" id="SSF53041">
    <property type="entry name" value="Resolvase-like"/>
    <property type="match status" value="1"/>
</dbReference>
<feature type="domain" description="Resolvase/invertase-type recombinase catalytic" evidence="5">
    <location>
        <begin position="1"/>
        <end position="75"/>
    </location>
</feature>
<dbReference type="InterPro" id="IPR006118">
    <property type="entry name" value="Recombinase_CS"/>
</dbReference>
<dbReference type="EMBL" id="ADVG01000003">
    <property type="protein sequence ID" value="EFH83890.1"/>
    <property type="molecule type" value="Genomic_DNA"/>
</dbReference>